<evidence type="ECO:0000256" key="2">
    <source>
        <dbReference type="ARBA" id="ARBA00004370"/>
    </source>
</evidence>
<dbReference type="InterPro" id="IPR003661">
    <property type="entry name" value="HisK_dim/P_dom"/>
</dbReference>
<evidence type="ECO:0000259" key="9">
    <source>
        <dbReference type="PROSITE" id="PS50109"/>
    </source>
</evidence>
<dbReference type="GO" id="GO:0016036">
    <property type="term" value="P:cellular response to phosphate starvation"/>
    <property type="evidence" value="ECO:0007669"/>
    <property type="project" value="TreeGrafter"/>
</dbReference>
<gene>
    <name evidence="10" type="primary">baeS_5</name>
    <name evidence="10" type="ORF">ERS852392_03499</name>
</gene>
<comment type="subcellular location">
    <subcellularLocation>
        <location evidence="2">Membrane</location>
    </subcellularLocation>
</comment>
<dbReference type="InterPro" id="IPR050351">
    <property type="entry name" value="BphY/WalK/GraS-like"/>
</dbReference>
<dbReference type="GO" id="GO:0005886">
    <property type="term" value="C:plasma membrane"/>
    <property type="evidence" value="ECO:0007669"/>
    <property type="project" value="TreeGrafter"/>
</dbReference>
<evidence type="ECO:0000313" key="10">
    <source>
        <dbReference type="EMBL" id="CUO55352.1"/>
    </source>
</evidence>
<dbReference type="CDD" id="cd00075">
    <property type="entry name" value="HATPase"/>
    <property type="match status" value="1"/>
</dbReference>
<name>A0A174FYH7_9FIRM</name>
<dbReference type="InterPro" id="IPR036890">
    <property type="entry name" value="HATPase_C_sf"/>
</dbReference>
<evidence type="ECO:0000256" key="8">
    <source>
        <dbReference type="SAM" id="Phobius"/>
    </source>
</evidence>
<evidence type="ECO:0000256" key="5">
    <source>
        <dbReference type="ARBA" id="ARBA00022679"/>
    </source>
</evidence>
<dbReference type="Gene3D" id="3.30.565.10">
    <property type="entry name" value="Histidine kinase-like ATPase, C-terminal domain"/>
    <property type="match status" value="1"/>
</dbReference>
<sequence length="335" mass="37605">MDFLRNKEVRLQIMLCIGVTVIGSVLSYFFCMKFYWVTFLTGCAITAISLIFTYRRYMKISSLSQDIDRLLHGEESIRFDDYGEGELAVLENEISKMTLRLLAQSGQLQKDKKYLADSLADISHQLKTPLTSLEILNAALSQEGIDFEQQSSLLHEQLLLLSRMEWLIDVLLKLSRLDAGTIKFENKSFPVEKLVQQATAPFDIMLDIKNIKMDISDIEEIQLYGDIKWLAEALSNVVKNCIESTSDGGQVKISAEENAMYVKLCVIDSGTGIAEEDIPHLFERFYRGKNSGKNGAGIGLALAKAIITQQNGRIIAENIMPCGAKFTIFFDRGVA</sequence>
<dbReference type="PANTHER" id="PTHR45453">
    <property type="entry name" value="PHOSPHATE REGULON SENSOR PROTEIN PHOR"/>
    <property type="match status" value="1"/>
</dbReference>
<dbReference type="PROSITE" id="PS50109">
    <property type="entry name" value="HIS_KIN"/>
    <property type="match status" value="1"/>
</dbReference>
<evidence type="ECO:0000256" key="3">
    <source>
        <dbReference type="ARBA" id="ARBA00012438"/>
    </source>
</evidence>
<keyword evidence="7" id="KW-0902">Two-component regulatory system</keyword>
<evidence type="ECO:0000256" key="1">
    <source>
        <dbReference type="ARBA" id="ARBA00000085"/>
    </source>
</evidence>
<dbReference type="InterPro" id="IPR003594">
    <property type="entry name" value="HATPase_dom"/>
</dbReference>
<dbReference type="SUPFAM" id="SSF47384">
    <property type="entry name" value="Homodimeric domain of signal transducing histidine kinase"/>
    <property type="match status" value="1"/>
</dbReference>
<dbReference type="SUPFAM" id="SSF55874">
    <property type="entry name" value="ATPase domain of HSP90 chaperone/DNA topoisomerase II/histidine kinase"/>
    <property type="match status" value="1"/>
</dbReference>
<keyword evidence="4" id="KW-0597">Phosphoprotein</keyword>
<dbReference type="Gene3D" id="1.10.287.130">
    <property type="match status" value="1"/>
</dbReference>
<reference evidence="10 11" key="1">
    <citation type="submission" date="2015-09" db="EMBL/GenBank/DDBJ databases">
        <authorList>
            <consortium name="Pathogen Informatics"/>
        </authorList>
    </citation>
    <scope>NUCLEOTIDE SEQUENCE [LARGE SCALE GENOMIC DNA]</scope>
    <source>
        <strain evidence="10 11">2789STDY5608835</strain>
    </source>
</reference>
<dbReference type="EC" id="2.7.13.3" evidence="3"/>
<dbReference type="InterPro" id="IPR004358">
    <property type="entry name" value="Sig_transdc_His_kin-like_C"/>
</dbReference>
<dbReference type="SMART" id="SM00387">
    <property type="entry name" value="HATPase_c"/>
    <property type="match status" value="1"/>
</dbReference>
<keyword evidence="8" id="KW-1133">Transmembrane helix</keyword>
<evidence type="ECO:0000256" key="6">
    <source>
        <dbReference type="ARBA" id="ARBA00022777"/>
    </source>
</evidence>
<dbReference type="InterPro" id="IPR005467">
    <property type="entry name" value="His_kinase_dom"/>
</dbReference>
<dbReference type="PRINTS" id="PR00344">
    <property type="entry name" value="BCTRLSENSOR"/>
</dbReference>
<organism evidence="10 11">
    <name type="scientific">Roseburia inulinivorans</name>
    <dbReference type="NCBI Taxonomy" id="360807"/>
    <lineage>
        <taxon>Bacteria</taxon>
        <taxon>Bacillati</taxon>
        <taxon>Bacillota</taxon>
        <taxon>Clostridia</taxon>
        <taxon>Lachnospirales</taxon>
        <taxon>Lachnospiraceae</taxon>
        <taxon>Roseburia</taxon>
    </lineage>
</organism>
<dbReference type="InterPro" id="IPR036097">
    <property type="entry name" value="HisK_dim/P_sf"/>
</dbReference>
<dbReference type="Pfam" id="PF00512">
    <property type="entry name" value="HisKA"/>
    <property type="match status" value="1"/>
</dbReference>
<feature type="transmembrane region" description="Helical" evidence="8">
    <location>
        <begin position="36"/>
        <end position="54"/>
    </location>
</feature>
<feature type="domain" description="Histidine kinase" evidence="9">
    <location>
        <begin position="121"/>
        <end position="334"/>
    </location>
</feature>
<keyword evidence="6 10" id="KW-0418">Kinase</keyword>
<proteinExistence type="predicted"/>
<dbReference type="RefSeq" id="WP_070101742.1">
    <property type="nucleotide sequence ID" value="NZ_CYYR01000048.1"/>
</dbReference>
<dbReference type="EMBL" id="CYYR01000048">
    <property type="protein sequence ID" value="CUO55352.1"/>
    <property type="molecule type" value="Genomic_DNA"/>
</dbReference>
<keyword evidence="5 10" id="KW-0808">Transferase</keyword>
<dbReference type="Proteomes" id="UP000095395">
    <property type="component" value="Unassembled WGS sequence"/>
</dbReference>
<keyword evidence="8" id="KW-0812">Transmembrane</keyword>
<evidence type="ECO:0000256" key="4">
    <source>
        <dbReference type="ARBA" id="ARBA00022553"/>
    </source>
</evidence>
<dbReference type="GO" id="GO:0000155">
    <property type="term" value="F:phosphorelay sensor kinase activity"/>
    <property type="evidence" value="ECO:0007669"/>
    <property type="project" value="InterPro"/>
</dbReference>
<evidence type="ECO:0000256" key="7">
    <source>
        <dbReference type="ARBA" id="ARBA00023012"/>
    </source>
</evidence>
<accession>A0A174FYH7</accession>
<dbReference type="Pfam" id="PF02518">
    <property type="entry name" value="HATPase_c"/>
    <property type="match status" value="1"/>
</dbReference>
<dbReference type="CDD" id="cd00082">
    <property type="entry name" value="HisKA"/>
    <property type="match status" value="1"/>
</dbReference>
<protein>
    <recommendedName>
        <fullName evidence="3">histidine kinase</fullName>
        <ecNumber evidence="3">2.7.13.3</ecNumber>
    </recommendedName>
</protein>
<comment type="catalytic activity">
    <reaction evidence="1">
        <text>ATP + protein L-histidine = ADP + protein N-phospho-L-histidine.</text>
        <dbReference type="EC" id="2.7.13.3"/>
    </reaction>
</comment>
<evidence type="ECO:0000313" key="11">
    <source>
        <dbReference type="Proteomes" id="UP000095395"/>
    </source>
</evidence>
<keyword evidence="8" id="KW-0472">Membrane</keyword>
<feature type="transmembrane region" description="Helical" evidence="8">
    <location>
        <begin position="12"/>
        <end position="30"/>
    </location>
</feature>
<dbReference type="GO" id="GO:0004721">
    <property type="term" value="F:phosphoprotein phosphatase activity"/>
    <property type="evidence" value="ECO:0007669"/>
    <property type="project" value="TreeGrafter"/>
</dbReference>
<dbReference type="AlphaFoldDB" id="A0A174FYH7"/>
<dbReference type="PANTHER" id="PTHR45453:SF1">
    <property type="entry name" value="PHOSPHATE REGULON SENSOR PROTEIN PHOR"/>
    <property type="match status" value="1"/>
</dbReference>